<feature type="region of interest" description="Disordered" evidence="2">
    <location>
        <begin position="94"/>
        <end position="124"/>
    </location>
</feature>
<feature type="domain" description="ShKT" evidence="4">
    <location>
        <begin position="129"/>
        <end position="163"/>
    </location>
</feature>
<feature type="chain" id="PRO_5036733571" evidence="3">
    <location>
        <begin position="22"/>
        <end position="166"/>
    </location>
</feature>
<feature type="disulfide bond" evidence="1">
    <location>
        <begin position="129"/>
        <end position="163"/>
    </location>
</feature>
<proteinExistence type="predicted"/>
<protein>
    <submittedName>
        <fullName evidence="6">ShKT domain-containing protein</fullName>
    </submittedName>
</protein>
<accession>A0A915JR26</accession>
<evidence type="ECO:0000259" key="4">
    <source>
        <dbReference type="PROSITE" id="PS51670"/>
    </source>
</evidence>
<dbReference type="SMART" id="SM00254">
    <property type="entry name" value="ShKT"/>
    <property type="match status" value="1"/>
</dbReference>
<feature type="signal peptide" evidence="3">
    <location>
        <begin position="1"/>
        <end position="21"/>
    </location>
</feature>
<organism evidence="5 6">
    <name type="scientific">Romanomermis culicivorax</name>
    <name type="common">Nematode worm</name>
    <dbReference type="NCBI Taxonomy" id="13658"/>
    <lineage>
        <taxon>Eukaryota</taxon>
        <taxon>Metazoa</taxon>
        <taxon>Ecdysozoa</taxon>
        <taxon>Nematoda</taxon>
        <taxon>Enoplea</taxon>
        <taxon>Dorylaimia</taxon>
        <taxon>Mermithida</taxon>
        <taxon>Mermithoidea</taxon>
        <taxon>Mermithidae</taxon>
        <taxon>Romanomermis</taxon>
    </lineage>
</organism>
<dbReference type="AlphaFoldDB" id="A0A915JR26"/>
<evidence type="ECO:0000256" key="3">
    <source>
        <dbReference type="SAM" id="SignalP"/>
    </source>
</evidence>
<dbReference type="PROSITE" id="PS51670">
    <property type="entry name" value="SHKT"/>
    <property type="match status" value="1"/>
</dbReference>
<dbReference type="InterPro" id="IPR003582">
    <property type="entry name" value="ShKT_dom"/>
</dbReference>
<evidence type="ECO:0000313" key="6">
    <source>
        <dbReference type="WBParaSite" id="nRc.2.0.1.t28725-RA"/>
    </source>
</evidence>
<dbReference type="WBParaSite" id="nRc.2.0.1.t28725-RA">
    <property type="protein sequence ID" value="nRc.2.0.1.t28725-RA"/>
    <property type="gene ID" value="nRc.2.0.1.g28725"/>
</dbReference>
<reference evidence="6" key="1">
    <citation type="submission" date="2022-11" db="UniProtKB">
        <authorList>
            <consortium name="WormBaseParasite"/>
        </authorList>
    </citation>
    <scope>IDENTIFICATION</scope>
</reference>
<dbReference type="Proteomes" id="UP000887565">
    <property type="component" value="Unplaced"/>
</dbReference>
<keyword evidence="3" id="KW-0732">Signal</keyword>
<comment type="caution">
    <text evidence="1">Lacks conserved residue(s) required for the propagation of feature annotation.</text>
</comment>
<sequence length="166" mass="17777">MIGIHITHLLTLTIFFPYIFCDDGTTHVKQLFQAGDACTAPEGSWAPLPDGVRCGSVNCDWPSQWCVIVKGDNAPNFKCVDVLPTCKNAMGVTPAPVTSPDPPTGAEGGTNRLPGPTSGQSPQPTDNGCVDMHPFCCYWAQNGECDKNIYFMRVGCQKSCGTCGCR</sequence>
<evidence type="ECO:0000256" key="2">
    <source>
        <dbReference type="SAM" id="MobiDB-lite"/>
    </source>
</evidence>
<keyword evidence="1" id="KW-1015">Disulfide bond</keyword>
<evidence type="ECO:0000313" key="5">
    <source>
        <dbReference type="Proteomes" id="UP000887565"/>
    </source>
</evidence>
<evidence type="ECO:0000256" key="1">
    <source>
        <dbReference type="PROSITE-ProRule" id="PRU01005"/>
    </source>
</evidence>
<name>A0A915JR26_ROMCU</name>
<keyword evidence="5" id="KW-1185">Reference proteome</keyword>
<dbReference type="Pfam" id="PF01549">
    <property type="entry name" value="ShK"/>
    <property type="match status" value="1"/>
</dbReference>